<organism evidence="1 2">
    <name type="scientific">Durusdinium trenchii</name>
    <dbReference type="NCBI Taxonomy" id="1381693"/>
    <lineage>
        <taxon>Eukaryota</taxon>
        <taxon>Sar</taxon>
        <taxon>Alveolata</taxon>
        <taxon>Dinophyceae</taxon>
        <taxon>Suessiales</taxon>
        <taxon>Symbiodiniaceae</taxon>
        <taxon>Durusdinium</taxon>
    </lineage>
</organism>
<dbReference type="EMBL" id="CAXAMN010027950">
    <property type="protein sequence ID" value="CAK9114098.1"/>
    <property type="molecule type" value="Genomic_DNA"/>
</dbReference>
<evidence type="ECO:0000313" key="1">
    <source>
        <dbReference type="EMBL" id="CAK9114098.1"/>
    </source>
</evidence>
<gene>
    <name evidence="1" type="ORF">CCMP2556_LOCUS52774</name>
</gene>
<name>A0ABP0SNY0_9DINO</name>
<keyword evidence="2" id="KW-1185">Reference proteome</keyword>
<dbReference type="Proteomes" id="UP001642484">
    <property type="component" value="Unassembled WGS sequence"/>
</dbReference>
<comment type="caution">
    <text evidence="1">The sequence shown here is derived from an EMBL/GenBank/DDBJ whole genome shotgun (WGS) entry which is preliminary data.</text>
</comment>
<protein>
    <submittedName>
        <fullName evidence="1">Uncharacterized protein</fullName>
    </submittedName>
</protein>
<proteinExistence type="predicted"/>
<evidence type="ECO:0000313" key="2">
    <source>
        <dbReference type="Proteomes" id="UP001642484"/>
    </source>
</evidence>
<reference evidence="1 2" key="1">
    <citation type="submission" date="2024-02" db="EMBL/GenBank/DDBJ databases">
        <authorList>
            <person name="Chen Y."/>
            <person name="Shah S."/>
            <person name="Dougan E. K."/>
            <person name="Thang M."/>
            <person name="Chan C."/>
        </authorList>
    </citation>
    <scope>NUCLEOTIDE SEQUENCE [LARGE SCALE GENOMIC DNA]</scope>
</reference>
<sequence length="129" mass="14213">MRKDLAPIQCVYALVKQRSEPSAPGLEEGFGRLRAVLEPTMLDSSSLLRARLLPSEPTEELTLQVQLSFCGVLPNFVGEQRGEVLSGLDRNLVLWLVGCWTKLDQIIVVFRSADAPRCSNSGPRASSRC</sequence>
<accession>A0ABP0SNY0</accession>